<protein>
    <recommendedName>
        <fullName evidence="4">F-box domain-containing protein</fullName>
    </recommendedName>
</protein>
<evidence type="ECO:0000313" key="3">
    <source>
        <dbReference type="Proteomes" id="UP001217485"/>
    </source>
</evidence>
<keyword evidence="3" id="KW-1185">Reference proteome</keyword>
<evidence type="ECO:0000313" key="2">
    <source>
        <dbReference type="EMBL" id="MDC0677482.1"/>
    </source>
</evidence>
<accession>A0ABT5BWX9</accession>
<evidence type="ECO:0008006" key="4">
    <source>
        <dbReference type="Google" id="ProtNLM"/>
    </source>
</evidence>
<sequence>MPGTLQELLEVCPPEVFSLIVSYLDVTSLSSLQRALPRLRSPRQAYQEDAERIYRAALQDFAVLMGRAPRVVSGSLGAPPSPRFEFDRLRLLHQVVQLTLAGVNHAIGEEAELNVITGEDLLYTVGRLSMMINEQDFLANDTRAIPLNWVPPNFLKERTHLSSANIEHISRGLTATAEGQRRQTAPFRSYVSDAKFRVYQIVRRSLLKNLGGTLPIAWTPADMLVLDLVLRMTRLMGARDATQTILSLASANKRFLVLVSLMPPDTLLEDAPRRDAVVKSFTTLAKVLARRKNLLENTWGRNYSLDDLAKAKRNALITNVQQMEKAFGKTLDGIDLMKAMQKPEFRNMALPWGNGRHVGMAYAGSVRLIFSQALSIMHRIGDDSSAALDLSYERIVDYLDLLPPASVIEELSRALRIPGQARNPFFGELAILLVGIEGSQNNMTVLQAPMCLDLVANRHLTWAQVLFQRQDIPFFVMGADKPEKGLRPMVRHSQMLSNGTLSSAEQNEATYPKFQRFFQRELDLNLLFFKVFFPRIAVHEEMDQLILSALCTARYLCSKFNVSGRAQQMIFHNLARVLTQMAGRGSKGDGKSTGESSSKKKLDQRGEEFRPSPSGQVYPVHLGLADMANQTVSAETMAQWYSEISTAQPSRALLERLDRVITHLDWQVAEQEPDPYERAEFGSRVREYAGRSRVAFHTWQMFKKFCELRDALSRRVS</sequence>
<gene>
    <name evidence="2" type="ORF">POL72_06980</name>
</gene>
<feature type="region of interest" description="Disordered" evidence="1">
    <location>
        <begin position="582"/>
        <end position="614"/>
    </location>
</feature>
<organism evidence="2 3">
    <name type="scientific">Sorangium atrum</name>
    <dbReference type="NCBI Taxonomy" id="2995308"/>
    <lineage>
        <taxon>Bacteria</taxon>
        <taxon>Pseudomonadati</taxon>
        <taxon>Myxococcota</taxon>
        <taxon>Polyangia</taxon>
        <taxon>Polyangiales</taxon>
        <taxon>Polyangiaceae</taxon>
        <taxon>Sorangium</taxon>
    </lineage>
</organism>
<proteinExistence type="predicted"/>
<dbReference type="EMBL" id="JAQNDK010000001">
    <property type="protein sequence ID" value="MDC0677482.1"/>
    <property type="molecule type" value="Genomic_DNA"/>
</dbReference>
<evidence type="ECO:0000256" key="1">
    <source>
        <dbReference type="SAM" id="MobiDB-lite"/>
    </source>
</evidence>
<name>A0ABT5BWX9_9BACT</name>
<comment type="caution">
    <text evidence="2">The sequence shown here is derived from an EMBL/GenBank/DDBJ whole genome shotgun (WGS) entry which is preliminary data.</text>
</comment>
<dbReference type="Proteomes" id="UP001217485">
    <property type="component" value="Unassembled WGS sequence"/>
</dbReference>
<dbReference type="RefSeq" id="WP_272094240.1">
    <property type="nucleotide sequence ID" value="NZ_JAQNDK010000001.1"/>
</dbReference>
<reference evidence="2 3" key="1">
    <citation type="submission" date="2023-01" db="EMBL/GenBank/DDBJ databases">
        <title>Minimal conservation of predation-associated metabolite biosynthetic gene clusters underscores biosynthetic potential of Myxococcota including descriptions for ten novel species: Archangium lansinium sp. nov., Myxococcus landrumus sp. nov., Nannocystis bai.</title>
        <authorList>
            <person name="Ahearne A."/>
            <person name="Stevens C."/>
            <person name="Dowd S."/>
        </authorList>
    </citation>
    <scope>NUCLEOTIDE SEQUENCE [LARGE SCALE GENOMIC DNA]</scope>
    <source>
        <strain evidence="2 3">WIWO2</strain>
    </source>
</reference>
<feature type="compositionally biased region" description="Basic and acidic residues" evidence="1">
    <location>
        <begin position="586"/>
        <end position="610"/>
    </location>
</feature>